<dbReference type="Pfam" id="PF00107">
    <property type="entry name" value="ADH_zinc_N"/>
    <property type="match status" value="1"/>
</dbReference>
<proteinExistence type="predicted"/>
<dbReference type="EC" id="1.1.1.9" evidence="3"/>
<accession>A0A1E3GN77</accession>
<dbReference type="EMBL" id="MCRJ01000275">
    <property type="protein sequence ID" value="ODN65512.1"/>
    <property type="molecule type" value="Genomic_DNA"/>
</dbReference>
<feature type="domain" description="Alcohol dehydrogenase-like C-terminal" evidence="2">
    <location>
        <begin position="14"/>
        <end position="87"/>
    </location>
</feature>
<dbReference type="InterPro" id="IPR036291">
    <property type="entry name" value="NAD(P)-bd_dom_sf"/>
</dbReference>
<organism evidence="3 4">
    <name type="scientific">Methylobrevis pamukkalensis</name>
    <dbReference type="NCBI Taxonomy" id="1439726"/>
    <lineage>
        <taxon>Bacteria</taxon>
        <taxon>Pseudomonadati</taxon>
        <taxon>Pseudomonadota</taxon>
        <taxon>Alphaproteobacteria</taxon>
        <taxon>Hyphomicrobiales</taxon>
        <taxon>Pleomorphomonadaceae</taxon>
        <taxon>Methylobrevis</taxon>
    </lineage>
</organism>
<dbReference type="GO" id="GO:0046526">
    <property type="term" value="F:D-xylulose reductase activity"/>
    <property type="evidence" value="ECO:0007669"/>
    <property type="project" value="UniProtKB-EC"/>
</dbReference>
<protein>
    <submittedName>
        <fullName evidence="3">D-xylulose reductase</fullName>
        <ecNumber evidence="3">1.1.1.9</ecNumber>
    </submittedName>
</protein>
<dbReference type="PATRIC" id="fig|1439726.3.peg.4837"/>
<keyword evidence="1 3" id="KW-0560">Oxidoreductase</keyword>
<evidence type="ECO:0000256" key="1">
    <source>
        <dbReference type="ARBA" id="ARBA00023002"/>
    </source>
</evidence>
<dbReference type="PANTHER" id="PTHR43401">
    <property type="entry name" value="L-THREONINE 3-DEHYDROGENASE"/>
    <property type="match status" value="1"/>
</dbReference>
<dbReference type="PANTHER" id="PTHR43401:SF2">
    <property type="entry name" value="L-THREONINE 3-DEHYDROGENASE"/>
    <property type="match status" value="1"/>
</dbReference>
<dbReference type="Proteomes" id="UP000094622">
    <property type="component" value="Unassembled WGS sequence"/>
</dbReference>
<name>A0A1E3GN77_9HYPH</name>
<dbReference type="Gene3D" id="3.40.50.720">
    <property type="entry name" value="NAD(P)-binding Rossmann-like Domain"/>
    <property type="match status" value="1"/>
</dbReference>
<evidence type="ECO:0000259" key="2">
    <source>
        <dbReference type="Pfam" id="PF00107"/>
    </source>
</evidence>
<evidence type="ECO:0000313" key="3">
    <source>
        <dbReference type="EMBL" id="ODN65512.1"/>
    </source>
</evidence>
<gene>
    <name evidence="3" type="ORF">A6302_04525</name>
</gene>
<dbReference type="AlphaFoldDB" id="A0A1E3GN77"/>
<sequence>MKPGDVALVIGAGPIGLVTVLAALAAGCARVIVSDVDDSKLDIAARLGAVTPVNVLRENLAPRVLAETDGWGADIVFECSGNERAAATCSIRSAPAAR</sequence>
<dbReference type="InterPro" id="IPR013149">
    <property type="entry name" value="ADH-like_C"/>
</dbReference>
<evidence type="ECO:0000313" key="4">
    <source>
        <dbReference type="Proteomes" id="UP000094622"/>
    </source>
</evidence>
<keyword evidence="4" id="KW-1185">Reference proteome</keyword>
<dbReference type="SUPFAM" id="SSF51735">
    <property type="entry name" value="NAD(P)-binding Rossmann-fold domains"/>
    <property type="match status" value="1"/>
</dbReference>
<dbReference type="PROSITE" id="PS51257">
    <property type="entry name" value="PROKAR_LIPOPROTEIN"/>
    <property type="match status" value="1"/>
</dbReference>
<reference evidence="3 4" key="1">
    <citation type="submission" date="2016-07" db="EMBL/GenBank/DDBJ databases">
        <title>Draft Genome Sequence of Methylobrevis pamukkalensis PK2.</title>
        <authorList>
            <person name="Vasilenko O.V."/>
            <person name="Doronina N.V."/>
            <person name="Shmareva M.N."/>
            <person name="Tarlachkov S.V."/>
            <person name="Mustakhimov I."/>
            <person name="Trotsenko Y.A."/>
        </authorList>
    </citation>
    <scope>NUCLEOTIDE SEQUENCE [LARGE SCALE GENOMIC DNA]</scope>
    <source>
        <strain evidence="3 4">PK2</strain>
    </source>
</reference>
<dbReference type="InterPro" id="IPR050129">
    <property type="entry name" value="Zn_alcohol_dh"/>
</dbReference>
<comment type="caution">
    <text evidence="3">The sequence shown here is derived from an EMBL/GenBank/DDBJ whole genome shotgun (WGS) entry which is preliminary data.</text>
</comment>